<evidence type="ECO:0000313" key="1">
    <source>
        <dbReference type="EMBL" id="PBK95700.1"/>
    </source>
</evidence>
<dbReference type="EMBL" id="KZ293651">
    <property type="protein sequence ID" value="PBK95700.1"/>
    <property type="molecule type" value="Genomic_DNA"/>
</dbReference>
<name>A0A2H3DNP6_ARMGA</name>
<dbReference type="OrthoDB" id="2953206at2759"/>
<protein>
    <submittedName>
        <fullName evidence="1">Uncharacterized protein</fullName>
    </submittedName>
</protein>
<reference evidence="2" key="1">
    <citation type="journal article" date="2017" name="Nat. Ecol. Evol.">
        <title>Genome expansion and lineage-specific genetic innovations in the forest pathogenic fungi Armillaria.</title>
        <authorList>
            <person name="Sipos G."/>
            <person name="Prasanna A.N."/>
            <person name="Walter M.C."/>
            <person name="O'Connor E."/>
            <person name="Balint B."/>
            <person name="Krizsan K."/>
            <person name="Kiss B."/>
            <person name="Hess J."/>
            <person name="Varga T."/>
            <person name="Slot J."/>
            <person name="Riley R."/>
            <person name="Boka B."/>
            <person name="Rigling D."/>
            <person name="Barry K."/>
            <person name="Lee J."/>
            <person name="Mihaltcheva S."/>
            <person name="LaButti K."/>
            <person name="Lipzen A."/>
            <person name="Waldron R."/>
            <person name="Moloney N.M."/>
            <person name="Sperisen C."/>
            <person name="Kredics L."/>
            <person name="Vagvoelgyi C."/>
            <person name="Patrignani A."/>
            <person name="Fitzpatrick D."/>
            <person name="Nagy I."/>
            <person name="Doyle S."/>
            <person name="Anderson J.B."/>
            <person name="Grigoriev I.V."/>
            <person name="Gueldener U."/>
            <person name="Muensterkoetter M."/>
            <person name="Nagy L.G."/>
        </authorList>
    </citation>
    <scope>NUCLEOTIDE SEQUENCE [LARGE SCALE GENOMIC DNA]</scope>
    <source>
        <strain evidence="2">Ar21-2</strain>
    </source>
</reference>
<organism evidence="1 2">
    <name type="scientific">Armillaria gallica</name>
    <name type="common">Bulbous honey fungus</name>
    <name type="synonym">Armillaria bulbosa</name>
    <dbReference type="NCBI Taxonomy" id="47427"/>
    <lineage>
        <taxon>Eukaryota</taxon>
        <taxon>Fungi</taxon>
        <taxon>Dikarya</taxon>
        <taxon>Basidiomycota</taxon>
        <taxon>Agaricomycotina</taxon>
        <taxon>Agaricomycetes</taxon>
        <taxon>Agaricomycetidae</taxon>
        <taxon>Agaricales</taxon>
        <taxon>Marasmiineae</taxon>
        <taxon>Physalacriaceae</taxon>
        <taxon>Armillaria</taxon>
    </lineage>
</organism>
<keyword evidence="2" id="KW-1185">Reference proteome</keyword>
<dbReference type="InParanoid" id="A0A2H3DNP6"/>
<evidence type="ECO:0000313" key="2">
    <source>
        <dbReference type="Proteomes" id="UP000217790"/>
    </source>
</evidence>
<proteinExistence type="predicted"/>
<accession>A0A2H3DNP6</accession>
<dbReference type="Proteomes" id="UP000217790">
    <property type="component" value="Unassembled WGS sequence"/>
</dbReference>
<dbReference type="AlphaFoldDB" id="A0A2H3DNP6"/>
<sequence>MSTGCATVSGVTTSARQERPRVETALCHRKPAAARRSLTTPALYVATLLAYLPIVSAEQVCHTTDHVQFWRQCMQTANIDSCQGGYRCRRRRRGSSRSRCVLLYSPLPQQETRRIRWL</sequence>
<gene>
    <name evidence="1" type="ORF">ARMGADRAFT_743240</name>
</gene>